<proteinExistence type="predicted"/>
<evidence type="ECO:0000313" key="2">
    <source>
        <dbReference type="Proteomes" id="UP001163152"/>
    </source>
</evidence>
<dbReference type="KEGG" id="tsin:OXH18_23930"/>
<dbReference type="Pfam" id="PF10049">
    <property type="entry name" value="DUF2283"/>
    <property type="match status" value="1"/>
</dbReference>
<reference evidence="1" key="1">
    <citation type="submission" date="2022-12" db="EMBL/GenBank/DDBJ databases">
        <title>Polyphasic identification of a Novel Hot-Spring Cyanobacterium Ocullathermofonsia sinensis gen nov. sp. nov. and Genomic Insights on its Adaptations to the Thermal Habitat.</title>
        <authorList>
            <person name="Daroch M."/>
            <person name="Tang J."/>
            <person name="Jiang Y."/>
        </authorList>
    </citation>
    <scope>NUCLEOTIDE SEQUENCE</scope>
    <source>
        <strain evidence="1">PKUAC-SCTA174</strain>
    </source>
</reference>
<gene>
    <name evidence="1" type="ORF">OXH18_23930</name>
</gene>
<dbReference type="EMBL" id="CP113797">
    <property type="protein sequence ID" value="WAL60179.1"/>
    <property type="molecule type" value="Genomic_DNA"/>
</dbReference>
<dbReference type="Proteomes" id="UP001163152">
    <property type="component" value="Chromosome"/>
</dbReference>
<dbReference type="RefSeq" id="WP_268610035.1">
    <property type="nucleotide sequence ID" value="NZ_CP113797.1"/>
</dbReference>
<name>A0A9E8ZE14_9CYAN</name>
<keyword evidence="2" id="KW-1185">Reference proteome</keyword>
<sequence>MKVIYDATKDILQIVFKDAPVEYFSEDRSGVTIDYDADDQIVALEIQAASKLVDNPRAVDHAVMD</sequence>
<dbReference type="AlphaFoldDB" id="A0A9E8ZE14"/>
<protein>
    <submittedName>
        <fullName evidence="1">DUF2283 domain-containing protein</fullName>
    </submittedName>
</protein>
<organism evidence="1 2">
    <name type="scientific">Thermocoleostomius sinensis A174</name>
    <dbReference type="NCBI Taxonomy" id="2016057"/>
    <lineage>
        <taxon>Bacteria</taxon>
        <taxon>Bacillati</taxon>
        <taxon>Cyanobacteriota</taxon>
        <taxon>Cyanophyceae</taxon>
        <taxon>Oculatellales</taxon>
        <taxon>Oculatellaceae</taxon>
        <taxon>Thermocoleostomius</taxon>
    </lineage>
</organism>
<evidence type="ECO:0000313" key="1">
    <source>
        <dbReference type="EMBL" id="WAL60179.1"/>
    </source>
</evidence>
<dbReference type="InterPro" id="IPR019270">
    <property type="entry name" value="DUF2283"/>
</dbReference>
<accession>A0A9E8ZE14</accession>